<sequence length="146" mass="15934">MNPRYLPHAVLSIELACTAVTGCSESETLEVFSCDNSICFTAPPLSQTKYYVHSGGISRSDCDNDCIYWEVLTPGDDNAINYQNQGEIKYGQSFEHIQVTTPPRALKQGRYNVSFNIGYASSLNGKRGARFSATFTVDGNGNLTGS</sequence>
<keyword evidence="2" id="KW-1185">Reference proteome</keyword>
<proteinExistence type="predicted"/>
<dbReference type="RefSeq" id="WP_130567511.1">
    <property type="nucleotide sequence ID" value="NZ_SHLY01000006.1"/>
</dbReference>
<reference evidence="2" key="1">
    <citation type="submission" date="2019-02" db="EMBL/GenBank/DDBJ databases">
        <title>Draft genome sequence of Muricauda sp. 176CP4-71.</title>
        <authorList>
            <person name="Park J.-S."/>
        </authorList>
    </citation>
    <scope>NUCLEOTIDE SEQUENCE [LARGE SCALE GENOMIC DNA]</scope>
    <source>
        <strain evidence="2">176GS2-150</strain>
    </source>
</reference>
<evidence type="ECO:0008006" key="3">
    <source>
        <dbReference type="Google" id="ProtNLM"/>
    </source>
</evidence>
<evidence type="ECO:0000313" key="2">
    <source>
        <dbReference type="Proteomes" id="UP000292544"/>
    </source>
</evidence>
<comment type="caution">
    <text evidence="1">The sequence shown here is derived from an EMBL/GenBank/DDBJ whole genome shotgun (WGS) entry which is preliminary data.</text>
</comment>
<dbReference type="EMBL" id="SHLY01000006">
    <property type="protein sequence ID" value="TAA42658.1"/>
    <property type="molecule type" value="Genomic_DNA"/>
</dbReference>
<evidence type="ECO:0000313" key="1">
    <source>
        <dbReference type="EMBL" id="TAA42658.1"/>
    </source>
</evidence>
<name>A0ABY1WMF5_9GAMM</name>
<gene>
    <name evidence="1" type="ORF">EXY25_15330</name>
</gene>
<dbReference type="Proteomes" id="UP000292544">
    <property type="component" value="Unassembled WGS sequence"/>
</dbReference>
<organism evidence="1 2">
    <name type="scientific">Corallincola spongiicola</name>
    <dbReference type="NCBI Taxonomy" id="2520508"/>
    <lineage>
        <taxon>Bacteria</taxon>
        <taxon>Pseudomonadati</taxon>
        <taxon>Pseudomonadota</taxon>
        <taxon>Gammaproteobacteria</taxon>
        <taxon>Alteromonadales</taxon>
        <taxon>Psychromonadaceae</taxon>
        <taxon>Corallincola</taxon>
    </lineage>
</organism>
<protein>
    <recommendedName>
        <fullName evidence="3">Lipoprotein</fullName>
    </recommendedName>
</protein>
<accession>A0ABY1WMF5</accession>